<gene>
    <name evidence="8 11" type="primary">katG</name>
    <name evidence="11" type="ORF">GS617_08360</name>
</gene>
<dbReference type="Gene3D" id="1.10.420.10">
    <property type="entry name" value="Peroxidase, domain 2"/>
    <property type="match status" value="2"/>
</dbReference>
<feature type="binding site" description="axial binding residue" evidence="8">
    <location>
        <position position="268"/>
    </location>
    <ligand>
        <name>heme b</name>
        <dbReference type="ChEBI" id="CHEBI:60344"/>
    </ligand>
    <ligandPart>
        <name>Fe</name>
        <dbReference type="ChEBI" id="CHEBI:18248"/>
    </ligandPart>
</feature>
<keyword evidence="1 8" id="KW-0575">Peroxidase</keyword>
<dbReference type="InterPro" id="IPR000763">
    <property type="entry name" value="Catalase_peroxidase"/>
</dbReference>
<dbReference type="EMBL" id="WVQY01000002">
    <property type="protein sequence ID" value="NOD30277.1"/>
    <property type="molecule type" value="Genomic_DNA"/>
</dbReference>
<dbReference type="Proteomes" id="UP000599383">
    <property type="component" value="Unassembled WGS sequence"/>
</dbReference>
<protein>
    <recommendedName>
        <fullName evidence="8 9">Catalase-peroxidase</fullName>
        <shortName evidence="8">CP</shortName>
        <ecNumber evidence="8 9">1.11.1.21</ecNumber>
    </recommendedName>
    <alternativeName>
        <fullName evidence="8">Peroxidase/catalase</fullName>
    </alternativeName>
</protein>
<dbReference type="NCBIfam" id="TIGR00198">
    <property type="entry name" value="cat_per_HPI"/>
    <property type="match status" value="1"/>
</dbReference>
<dbReference type="PROSITE" id="PS00436">
    <property type="entry name" value="PEROXIDASE_2"/>
    <property type="match status" value="1"/>
</dbReference>
<sequence>MDGTPHNHQSGGCPVMHGGNTGTGNSVTKWWPDALNLDILSQHDTRTNPMDADYNHREAVKGLDFKAVRADVEALLTDSQDWWPADWGHYGGLMIRLAWHSAGSYRLGDGRGGAGSGNIRFAPLNSWPDNASLDKARRLLWPVKKKYGNALSWADLIVLSGTVAYESMGLKTFGFGFGREDIWGPEKDVYWGSENQWLAPSENRYGDLETPGTLENPLGAVHMGLIYVNPEGVNGNPDPAKTAMHIRETFARMAMNDEETAALTCGGHTVGKAHGAMPGDNIGAEPEACPVSSQGLGWENPDQNGKAANAFTSGIEGAWTKEPLKFDMGYFDYLFGYKWELGKSPAGAHQWQPVDMPEDEKPVDPTDPSVRRMPMMTDADMAMKVDPTYNAICQKFMADPDYFADTFARAWFKLTHRDMGPRVNYYGPDVPSEDLIWQDPIPAGSTDYDIDAVKAKIADSGLTIAEMITTAWDSARTFRGSDKRGGANGARIRLAPQKDWAGNEPERLAKVLGVLEPIAAETGASIADVIVLAGNVGLEQAINAAGFDVAVPFSAGRGDASIEQTDVDSFSVLEPLADGFRNWQLKEYAVSPEAMMLDRAQLLGLTAAEMTVLVGGLRVLGANHGGSPHGVFTDRVGQLTTDFFVTLTDMSLSWHPVDGGTYELRDRASGEVKFTATSADLVFGSNSILRSYAEVYAQDDNAEKFVRDFVAAWTKIMNNDRFDLVA</sequence>
<comment type="function">
    <text evidence="8">Bifunctional enzyme with both catalase and broad-spectrum peroxidase activity.</text>
</comment>
<dbReference type="NCBIfam" id="NF011635">
    <property type="entry name" value="PRK15061.1"/>
    <property type="match status" value="1"/>
</dbReference>
<dbReference type="PRINTS" id="PR00460">
    <property type="entry name" value="BPEROXIDASE"/>
</dbReference>
<dbReference type="Pfam" id="PF00141">
    <property type="entry name" value="peroxidase"/>
    <property type="match status" value="2"/>
</dbReference>
<dbReference type="GO" id="GO:0004601">
    <property type="term" value="F:peroxidase activity"/>
    <property type="evidence" value="ECO:0007669"/>
    <property type="project" value="UniProtKB-KW"/>
</dbReference>
<comment type="catalytic activity">
    <reaction evidence="7 8 9">
        <text>2 H2O2 = O2 + 2 H2O</text>
        <dbReference type="Rhea" id="RHEA:20309"/>
        <dbReference type="ChEBI" id="CHEBI:15377"/>
        <dbReference type="ChEBI" id="CHEBI:15379"/>
        <dbReference type="ChEBI" id="CHEBI:16240"/>
        <dbReference type="EC" id="1.11.1.21"/>
    </reaction>
</comment>
<comment type="subunit">
    <text evidence="8">Homodimer or homotetramer.</text>
</comment>
<dbReference type="PANTHER" id="PTHR30555:SF6">
    <property type="entry name" value="CATALASE-PEROXIDASE"/>
    <property type="match status" value="1"/>
</dbReference>
<dbReference type="EC" id="1.11.1.21" evidence="8 9"/>
<evidence type="ECO:0000256" key="8">
    <source>
        <dbReference type="HAMAP-Rule" id="MF_01961"/>
    </source>
</evidence>
<reference evidence="11 12" key="1">
    <citation type="submission" date="2019-12" db="EMBL/GenBank/DDBJ databases">
        <title>Ruegeria JWLKs population differentiation of coral mucus and skeleton niches.</title>
        <authorList>
            <person name="Luo D."/>
        </authorList>
    </citation>
    <scope>NUCLEOTIDE SEQUENCE [LARGE SCALE GENOMIC DNA]</scope>
    <source>
        <strain evidence="11 12">HKCCD6238</strain>
    </source>
</reference>
<dbReference type="InterPro" id="IPR019794">
    <property type="entry name" value="Peroxidases_AS"/>
</dbReference>
<dbReference type="SUPFAM" id="SSF48113">
    <property type="entry name" value="Heme-dependent peroxidases"/>
    <property type="match status" value="2"/>
</dbReference>
<evidence type="ECO:0000313" key="12">
    <source>
        <dbReference type="Proteomes" id="UP000599383"/>
    </source>
</evidence>
<feature type="active site" description="Proton acceptor" evidence="8">
    <location>
        <position position="100"/>
    </location>
</feature>
<evidence type="ECO:0000256" key="2">
    <source>
        <dbReference type="ARBA" id="ARBA00022617"/>
    </source>
</evidence>
<dbReference type="InterPro" id="IPR010255">
    <property type="entry name" value="Haem_peroxidase_sf"/>
</dbReference>
<evidence type="ECO:0000256" key="1">
    <source>
        <dbReference type="ARBA" id="ARBA00022559"/>
    </source>
</evidence>
<dbReference type="PRINTS" id="PR00458">
    <property type="entry name" value="PEROXIDASE"/>
</dbReference>
<comment type="PTM">
    <text evidence="8">Formation of the three residue Trp-Tyr-Met cross-link is important for the catalase, but not the peroxidase activity of the enzyme.</text>
</comment>
<comment type="caution">
    <text evidence="8">Lacks conserved residue(s) required for the propagation of feature annotation.</text>
</comment>
<feature type="cross-link" description="Tryptophyl-tyrosyl-methioninium (Tyr-Met) (with Trp-99)" evidence="8">
    <location>
        <begin position="227"/>
        <end position="253"/>
    </location>
</feature>
<evidence type="ECO:0000256" key="9">
    <source>
        <dbReference type="RuleBase" id="RU003451"/>
    </source>
</evidence>
<evidence type="ECO:0000256" key="5">
    <source>
        <dbReference type="ARBA" id="ARBA00023004"/>
    </source>
</evidence>
<dbReference type="Gene3D" id="1.10.520.10">
    <property type="match status" value="2"/>
</dbReference>
<comment type="similarity">
    <text evidence="8 9">Belongs to the peroxidase family. Peroxidase/catalase subfamily.</text>
</comment>
<comment type="cofactor">
    <cofactor evidence="8">
        <name>heme b</name>
        <dbReference type="ChEBI" id="CHEBI:60344"/>
    </cofactor>
    <text evidence="8">Binds 1 heme b (iron(II)-protoporphyrin IX) group per dimer.</text>
</comment>
<evidence type="ECO:0000256" key="3">
    <source>
        <dbReference type="ARBA" id="ARBA00022723"/>
    </source>
</evidence>
<evidence type="ECO:0000256" key="6">
    <source>
        <dbReference type="ARBA" id="ARBA00023324"/>
    </source>
</evidence>
<evidence type="ECO:0000256" key="7">
    <source>
        <dbReference type="ARBA" id="ARBA00049145"/>
    </source>
</evidence>
<dbReference type="HAMAP" id="MF_01961">
    <property type="entry name" value="Catal_peroxid"/>
    <property type="match status" value="1"/>
</dbReference>
<organism evidence="11 12">
    <name type="scientific">Ruegeria atlantica</name>
    <dbReference type="NCBI Taxonomy" id="81569"/>
    <lineage>
        <taxon>Bacteria</taxon>
        <taxon>Pseudomonadati</taxon>
        <taxon>Pseudomonadota</taxon>
        <taxon>Alphaproteobacteria</taxon>
        <taxon>Rhodobacterales</taxon>
        <taxon>Roseobacteraceae</taxon>
        <taxon>Ruegeria</taxon>
    </lineage>
</organism>
<comment type="catalytic activity">
    <reaction evidence="8 9">
        <text>H2O2 + AH2 = A + 2 H2O</text>
        <dbReference type="Rhea" id="RHEA:30275"/>
        <dbReference type="ChEBI" id="CHEBI:13193"/>
        <dbReference type="ChEBI" id="CHEBI:15377"/>
        <dbReference type="ChEBI" id="CHEBI:16240"/>
        <dbReference type="ChEBI" id="CHEBI:17499"/>
        <dbReference type="EC" id="1.11.1.21"/>
    </reaction>
</comment>
<keyword evidence="6 8" id="KW-0376">Hydrogen peroxide</keyword>
<keyword evidence="3 8" id="KW-0479">Metal-binding</keyword>
<dbReference type="CDD" id="cd08200">
    <property type="entry name" value="catalase_peroxidase_2"/>
    <property type="match status" value="1"/>
</dbReference>
<evidence type="ECO:0000313" key="11">
    <source>
        <dbReference type="EMBL" id="NOD30277.1"/>
    </source>
</evidence>
<feature type="domain" description="Plant heme peroxidase family profile" evidence="10">
    <location>
        <begin position="133"/>
        <end position="433"/>
    </location>
</feature>
<dbReference type="InterPro" id="IPR002016">
    <property type="entry name" value="Haem_peroxidase"/>
</dbReference>
<accession>A0ABX1WAE7</accession>
<dbReference type="RefSeq" id="WP_171363268.1">
    <property type="nucleotide sequence ID" value="NZ_WVQY01000002.1"/>
</dbReference>
<keyword evidence="4 8" id="KW-0560">Oxidoreductase</keyword>
<evidence type="ECO:0000256" key="4">
    <source>
        <dbReference type="ARBA" id="ARBA00023002"/>
    </source>
</evidence>
<comment type="caution">
    <text evidence="11">The sequence shown here is derived from an EMBL/GenBank/DDBJ whole genome shotgun (WGS) entry which is preliminary data.</text>
</comment>
<feature type="site" description="Transition state stabilizer" evidence="8">
    <location>
        <position position="96"/>
    </location>
</feature>
<dbReference type="PANTHER" id="PTHR30555">
    <property type="entry name" value="HYDROPEROXIDASE I, BIFUNCTIONAL CATALASE-PEROXIDASE"/>
    <property type="match status" value="1"/>
</dbReference>
<evidence type="ECO:0000259" key="10">
    <source>
        <dbReference type="PROSITE" id="PS50873"/>
    </source>
</evidence>
<dbReference type="PROSITE" id="PS50873">
    <property type="entry name" value="PEROXIDASE_4"/>
    <property type="match status" value="1"/>
</dbReference>
<keyword evidence="2 8" id="KW-0349">Heme</keyword>
<keyword evidence="5 8" id="KW-0408">Iron</keyword>
<name>A0ABX1WAE7_9RHOB</name>
<keyword evidence="12" id="KW-1185">Reference proteome</keyword>
<proteinExistence type="inferred from homology"/>